<reference evidence="1 2" key="1">
    <citation type="journal article" date="2021" name="Nat. Plants">
        <title>The Taxus genome provides insights into paclitaxel biosynthesis.</title>
        <authorList>
            <person name="Xiong X."/>
            <person name="Gou J."/>
            <person name="Liao Q."/>
            <person name="Li Y."/>
            <person name="Zhou Q."/>
            <person name="Bi G."/>
            <person name="Li C."/>
            <person name="Du R."/>
            <person name="Wang X."/>
            <person name="Sun T."/>
            <person name="Guo L."/>
            <person name="Liang H."/>
            <person name="Lu P."/>
            <person name="Wu Y."/>
            <person name="Zhang Z."/>
            <person name="Ro D.K."/>
            <person name="Shang Y."/>
            <person name="Huang S."/>
            <person name="Yan J."/>
        </authorList>
    </citation>
    <scope>NUCLEOTIDE SEQUENCE [LARGE SCALE GENOMIC DNA]</scope>
    <source>
        <strain evidence="1">Ta-2019</strain>
    </source>
</reference>
<protein>
    <submittedName>
        <fullName evidence="1">Uncharacterized protein</fullName>
    </submittedName>
</protein>
<dbReference type="EMBL" id="JAHRHJ020000011">
    <property type="protein sequence ID" value="KAH9296147.1"/>
    <property type="molecule type" value="Genomic_DNA"/>
</dbReference>
<feature type="non-terminal residue" evidence="1">
    <location>
        <position position="72"/>
    </location>
</feature>
<proteinExistence type="predicted"/>
<sequence>LLEHALLPISPSSPKSFQRPVDLLTSIDTVPHLPPASHPQWTGITTHFSSVPKLQITPGDCHSTEDRQALWE</sequence>
<evidence type="ECO:0000313" key="1">
    <source>
        <dbReference type="EMBL" id="KAH9296147.1"/>
    </source>
</evidence>
<gene>
    <name evidence="1" type="ORF">KI387_039735</name>
</gene>
<feature type="non-terminal residue" evidence="1">
    <location>
        <position position="1"/>
    </location>
</feature>
<dbReference type="AlphaFoldDB" id="A0AA38C8U8"/>
<name>A0AA38C8U8_TAXCH</name>
<comment type="caution">
    <text evidence="1">The sequence shown here is derived from an EMBL/GenBank/DDBJ whole genome shotgun (WGS) entry which is preliminary data.</text>
</comment>
<organism evidence="1 2">
    <name type="scientific">Taxus chinensis</name>
    <name type="common">Chinese yew</name>
    <name type="synonym">Taxus wallichiana var. chinensis</name>
    <dbReference type="NCBI Taxonomy" id="29808"/>
    <lineage>
        <taxon>Eukaryota</taxon>
        <taxon>Viridiplantae</taxon>
        <taxon>Streptophyta</taxon>
        <taxon>Embryophyta</taxon>
        <taxon>Tracheophyta</taxon>
        <taxon>Spermatophyta</taxon>
        <taxon>Pinopsida</taxon>
        <taxon>Pinidae</taxon>
        <taxon>Conifers II</taxon>
        <taxon>Cupressales</taxon>
        <taxon>Taxaceae</taxon>
        <taxon>Taxus</taxon>
    </lineage>
</organism>
<accession>A0AA38C8U8</accession>
<evidence type="ECO:0000313" key="2">
    <source>
        <dbReference type="Proteomes" id="UP000824469"/>
    </source>
</evidence>
<dbReference type="Proteomes" id="UP000824469">
    <property type="component" value="Unassembled WGS sequence"/>
</dbReference>
<keyword evidence="2" id="KW-1185">Reference proteome</keyword>